<feature type="compositionally biased region" description="Polar residues" evidence="4">
    <location>
        <begin position="153"/>
        <end position="172"/>
    </location>
</feature>
<reference evidence="6 7" key="1">
    <citation type="journal article" date="2011" name="Proc. Natl. Acad. Sci. U.S.A.">
        <title>Niche of harmful alga Aureococcus anophagefferens revealed through ecogenomics.</title>
        <authorList>
            <person name="Gobler C.J."/>
            <person name="Berry D.L."/>
            <person name="Dyhrman S.T."/>
            <person name="Wilhelm S.W."/>
            <person name="Salamov A."/>
            <person name="Lobanov A.V."/>
            <person name="Zhang Y."/>
            <person name="Collier J.L."/>
            <person name="Wurch L.L."/>
            <person name="Kustka A.B."/>
            <person name="Dill B.D."/>
            <person name="Shah M."/>
            <person name="VerBerkmoes N.C."/>
            <person name="Kuo A."/>
            <person name="Terry A."/>
            <person name="Pangilinan J."/>
            <person name="Lindquist E.A."/>
            <person name="Lucas S."/>
            <person name="Paulsen I.T."/>
            <person name="Hattenrath-Lehmann T.K."/>
            <person name="Talmage S.C."/>
            <person name="Walker E.A."/>
            <person name="Koch F."/>
            <person name="Burson A.M."/>
            <person name="Marcoval M.A."/>
            <person name="Tang Y.Z."/>
            <person name="Lecleir G.R."/>
            <person name="Coyne K.J."/>
            <person name="Berg G.M."/>
            <person name="Bertrand E.M."/>
            <person name="Saito M.A."/>
            <person name="Gladyshev V.N."/>
            <person name="Grigoriev I.V."/>
        </authorList>
    </citation>
    <scope>NUCLEOTIDE SEQUENCE [LARGE SCALE GENOMIC DNA]</scope>
    <source>
        <strain evidence="7">CCMP 1984</strain>
    </source>
</reference>
<accession>F0YRE8</accession>
<dbReference type="PROSITE" id="PS50222">
    <property type="entry name" value="EF_HAND_2"/>
    <property type="match status" value="1"/>
</dbReference>
<protein>
    <recommendedName>
        <fullName evidence="5">EF-hand domain-containing protein</fullName>
    </recommendedName>
</protein>
<evidence type="ECO:0000313" key="6">
    <source>
        <dbReference type="EMBL" id="EGB02311.1"/>
    </source>
</evidence>
<dbReference type="InterPro" id="IPR018247">
    <property type="entry name" value="EF_Hand_1_Ca_BS"/>
</dbReference>
<dbReference type="OrthoDB" id="193235at2759"/>
<dbReference type="EMBL" id="GL833626">
    <property type="protein sequence ID" value="EGB02311.1"/>
    <property type="molecule type" value="Genomic_DNA"/>
</dbReference>
<dbReference type="GO" id="GO:0005509">
    <property type="term" value="F:calcium ion binding"/>
    <property type="evidence" value="ECO:0007669"/>
    <property type="project" value="InterPro"/>
</dbReference>
<dbReference type="InterPro" id="IPR011992">
    <property type="entry name" value="EF-hand-dom_pair"/>
</dbReference>
<evidence type="ECO:0000259" key="5">
    <source>
        <dbReference type="PROSITE" id="PS50222"/>
    </source>
</evidence>
<dbReference type="InParanoid" id="F0YRE8"/>
<evidence type="ECO:0000256" key="4">
    <source>
        <dbReference type="SAM" id="MobiDB-lite"/>
    </source>
</evidence>
<dbReference type="KEGG" id="aaf:AURANDRAFT_68997"/>
<dbReference type="GeneID" id="20227171"/>
<dbReference type="eggNOG" id="KOG0034">
    <property type="taxonomic scope" value="Eukaryota"/>
</dbReference>
<name>F0YRE8_AURAN</name>
<keyword evidence="3" id="KW-0106">Calcium</keyword>
<dbReference type="RefSeq" id="XP_009042991.1">
    <property type="nucleotide sequence ID" value="XM_009044743.1"/>
</dbReference>
<evidence type="ECO:0000313" key="7">
    <source>
        <dbReference type="Proteomes" id="UP000002729"/>
    </source>
</evidence>
<dbReference type="PROSITE" id="PS00018">
    <property type="entry name" value="EF_HAND_1"/>
    <property type="match status" value="1"/>
</dbReference>
<evidence type="ECO:0000256" key="2">
    <source>
        <dbReference type="ARBA" id="ARBA00022737"/>
    </source>
</evidence>
<evidence type="ECO:0000256" key="1">
    <source>
        <dbReference type="ARBA" id="ARBA00022723"/>
    </source>
</evidence>
<feature type="domain" description="EF-hand" evidence="5">
    <location>
        <begin position="80"/>
        <end position="115"/>
    </location>
</feature>
<gene>
    <name evidence="6" type="ORF">AURANDRAFT_68997</name>
</gene>
<feature type="region of interest" description="Disordered" evidence="4">
    <location>
        <begin position="149"/>
        <end position="193"/>
    </location>
</feature>
<dbReference type="PANTHER" id="PTHR45942">
    <property type="entry name" value="PROTEIN PHOSPATASE 3 REGULATORY SUBUNIT B ALPHA ISOFORM TYPE 1"/>
    <property type="match status" value="1"/>
</dbReference>
<dbReference type="Proteomes" id="UP000002729">
    <property type="component" value="Unassembled WGS sequence"/>
</dbReference>
<feature type="non-terminal residue" evidence="6">
    <location>
        <position position="193"/>
    </location>
</feature>
<dbReference type="InterPro" id="IPR002048">
    <property type="entry name" value="EF_hand_dom"/>
</dbReference>
<proteinExistence type="predicted"/>
<evidence type="ECO:0000256" key="3">
    <source>
        <dbReference type="ARBA" id="ARBA00022837"/>
    </source>
</evidence>
<dbReference type="AlphaFoldDB" id="F0YRE8"/>
<organism evidence="7">
    <name type="scientific">Aureococcus anophagefferens</name>
    <name type="common">Harmful bloom alga</name>
    <dbReference type="NCBI Taxonomy" id="44056"/>
    <lineage>
        <taxon>Eukaryota</taxon>
        <taxon>Sar</taxon>
        <taxon>Stramenopiles</taxon>
        <taxon>Ochrophyta</taxon>
        <taxon>Pelagophyceae</taxon>
        <taxon>Pelagomonadales</taxon>
        <taxon>Pelagomonadaceae</taxon>
        <taxon>Aureococcus</taxon>
    </lineage>
</organism>
<keyword evidence="1" id="KW-0479">Metal-binding</keyword>
<dbReference type="SUPFAM" id="SSF47473">
    <property type="entry name" value="EF-hand"/>
    <property type="match status" value="1"/>
</dbReference>
<sequence length="193" mass="21685">MPLLDALMDLLPRNVGLTLKRTFGPRVYHDNRVNKFRDTFESLGLDEADVARLHAQFLKIDKDGSGSLELWEMLDHLDLHRTKFAKRVFSIFDEDGSNEIDFREFVVTLWQRGAGARRARYCTLGRTQLVMFAFDLYDRDSSTFSSDLARHTPSYQLPSTRNSQLSPTSGQRSAGANSGDGAGDDAGDPEYSG</sequence>
<feature type="compositionally biased region" description="Acidic residues" evidence="4">
    <location>
        <begin position="182"/>
        <end position="193"/>
    </location>
</feature>
<keyword evidence="7" id="KW-1185">Reference proteome</keyword>
<keyword evidence="2" id="KW-0677">Repeat</keyword>
<dbReference type="Gene3D" id="1.10.238.10">
    <property type="entry name" value="EF-hand"/>
    <property type="match status" value="1"/>
</dbReference>